<feature type="compositionally biased region" description="Gly residues" evidence="1">
    <location>
        <begin position="42"/>
        <end position="60"/>
    </location>
</feature>
<gene>
    <name evidence="2" type="ORF">J0S82_009303</name>
</gene>
<dbReference type="AlphaFoldDB" id="A0A8J6DGL5"/>
<evidence type="ECO:0000313" key="3">
    <source>
        <dbReference type="Proteomes" id="UP000700334"/>
    </source>
</evidence>
<dbReference type="EMBL" id="JAGFMF010012105">
    <property type="protein sequence ID" value="KAG8507351.1"/>
    <property type="molecule type" value="Genomic_DNA"/>
</dbReference>
<reference evidence="2" key="1">
    <citation type="journal article" date="2021" name="Evol. Appl.">
        <title>The genome of the Pyrenean desman and the effects of bottlenecks and inbreeding on the genomic landscape of an endangered species.</title>
        <authorList>
            <person name="Escoda L."/>
            <person name="Castresana J."/>
        </authorList>
    </citation>
    <scope>NUCLEOTIDE SEQUENCE</scope>
    <source>
        <strain evidence="2">IBE-C5619</strain>
    </source>
</reference>
<dbReference type="Proteomes" id="UP000700334">
    <property type="component" value="Unassembled WGS sequence"/>
</dbReference>
<name>A0A8J6DGL5_GALPY</name>
<sequence>MAELVQGQSAPVGMKAEGFVDALHRVRQVRARPAGGSTSARGGAGPGLMGRRGRAWGGRQPGLTSRLGGGSLDAPAPGRSRGMRRHREAQAQTVVRVSQVLAAAGKAFAQDAYPPRAPALGLDLQGSQPVARRFARRAHRQDPGVIRLVSLKSQLFRMCELAYTTVCELVRELEHAIRRDALTAGGQHRAS</sequence>
<evidence type="ECO:0000256" key="1">
    <source>
        <dbReference type="SAM" id="MobiDB-lite"/>
    </source>
</evidence>
<evidence type="ECO:0000313" key="2">
    <source>
        <dbReference type="EMBL" id="KAG8507351.1"/>
    </source>
</evidence>
<organism evidence="2 3">
    <name type="scientific">Galemys pyrenaicus</name>
    <name type="common">Iberian desman</name>
    <name type="synonym">Pyrenean desman</name>
    <dbReference type="NCBI Taxonomy" id="202257"/>
    <lineage>
        <taxon>Eukaryota</taxon>
        <taxon>Metazoa</taxon>
        <taxon>Chordata</taxon>
        <taxon>Craniata</taxon>
        <taxon>Vertebrata</taxon>
        <taxon>Euteleostomi</taxon>
        <taxon>Mammalia</taxon>
        <taxon>Eutheria</taxon>
        <taxon>Laurasiatheria</taxon>
        <taxon>Eulipotyphla</taxon>
        <taxon>Talpidae</taxon>
        <taxon>Galemys</taxon>
    </lineage>
</organism>
<accession>A0A8J6DGL5</accession>
<keyword evidence="3" id="KW-1185">Reference proteome</keyword>
<protein>
    <submittedName>
        <fullName evidence="2">Far upstream element-binding protein 3</fullName>
    </submittedName>
</protein>
<feature type="region of interest" description="Disordered" evidence="1">
    <location>
        <begin position="30"/>
        <end position="84"/>
    </location>
</feature>
<comment type="caution">
    <text evidence="2">The sequence shown here is derived from an EMBL/GenBank/DDBJ whole genome shotgun (WGS) entry which is preliminary data.</text>
</comment>
<proteinExistence type="predicted"/>
<feature type="compositionally biased region" description="Low complexity" evidence="1">
    <location>
        <begin position="31"/>
        <end position="41"/>
    </location>
</feature>